<sequence length="241" mass="25995">MAGAARGGGPAPAADPRAAGLALTGALAARLTAAADPARAPAMRAYLREQFPFLGVPAPQVQATVRAVLAGSPRPDAATLREAALDCWARDEREFQYAACVLLRRHARTLDAGFLDTARHLIVTKSWWDTVDTLAAHVVGALVARHPHLVRVMDAWAAGDELWLARTALLHQLTYKAGTDAERLLRYCAELAPHPDFFIRKAIGWALREHAKTDPAAVREFVAAQPGLSGLSRREALKHLS</sequence>
<accession>A0A8J3J8B9</accession>
<dbReference type="CDD" id="cd07064">
    <property type="entry name" value="AlkD_like_1"/>
    <property type="match status" value="1"/>
</dbReference>
<dbReference type="Gene3D" id="1.25.10.90">
    <property type="match status" value="1"/>
</dbReference>
<protein>
    <recommendedName>
        <fullName evidence="3">DNA alkylation repair protein</fullName>
    </recommendedName>
</protein>
<dbReference type="Proteomes" id="UP000601223">
    <property type="component" value="Unassembled WGS sequence"/>
</dbReference>
<dbReference type="InterPro" id="IPR016024">
    <property type="entry name" value="ARM-type_fold"/>
</dbReference>
<evidence type="ECO:0000313" key="1">
    <source>
        <dbReference type="EMBL" id="GIF79206.1"/>
    </source>
</evidence>
<keyword evidence="2" id="KW-1185">Reference proteome</keyword>
<dbReference type="EMBL" id="BONF01000004">
    <property type="protein sequence ID" value="GIF79206.1"/>
    <property type="molecule type" value="Genomic_DNA"/>
</dbReference>
<proteinExistence type="predicted"/>
<comment type="caution">
    <text evidence="1">The sequence shown here is derived from an EMBL/GenBank/DDBJ whole genome shotgun (WGS) entry which is preliminary data.</text>
</comment>
<reference evidence="1 2" key="1">
    <citation type="submission" date="2021-01" db="EMBL/GenBank/DDBJ databases">
        <title>Whole genome shotgun sequence of Catellatospora bangladeshensis NBRC 107357.</title>
        <authorList>
            <person name="Komaki H."/>
            <person name="Tamura T."/>
        </authorList>
    </citation>
    <scope>NUCLEOTIDE SEQUENCE [LARGE SCALE GENOMIC DNA]</scope>
    <source>
        <strain evidence="1 2">NBRC 107357</strain>
    </source>
</reference>
<evidence type="ECO:0000313" key="2">
    <source>
        <dbReference type="Proteomes" id="UP000601223"/>
    </source>
</evidence>
<dbReference type="RefSeq" id="WP_203741349.1">
    <property type="nucleotide sequence ID" value="NZ_BONF01000004.1"/>
</dbReference>
<dbReference type="AlphaFoldDB" id="A0A8J3J8B9"/>
<evidence type="ECO:0008006" key="3">
    <source>
        <dbReference type="Google" id="ProtNLM"/>
    </source>
</evidence>
<gene>
    <name evidence="1" type="ORF">Cba03nite_05550</name>
</gene>
<name>A0A8J3J8B9_9ACTN</name>
<dbReference type="PANTHER" id="PTHR34070">
    <property type="entry name" value="ARMADILLO-TYPE FOLD"/>
    <property type="match status" value="1"/>
</dbReference>
<dbReference type="PANTHER" id="PTHR34070:SF1">
    <property type="entry name" value="DNA ALKYLATION REPAIR PROTEIN"/>
    <property type="match status" value="1"/>
</dbReference>
<dbReference type="InterPro" id="IPR014825">
    <property type="entry name" value="DNA_alkylation"/>
</dbReference>
<dbReference type="SUPFAM" id="SSF48371">
    <property type="entry name" value="ARM repeat"/>
    <property type="match status" value="1"/>
</dbReference>
<dbReference type="Pfam" id="PF08713">
    <property type="entry name" value="DNA_alkylation"/>
    <property type="match status" value="1"/>
</dbReference>
<organism evidence="1 2">
    <name type="scientific">Catellatospora bangladeshensis</name>
    <dbReference type="NCBI Taxonomy" id="310355"/>
    <lineage>
        <taxon>Bacteria</taxon>
        <taxon>Bacillati</taxon>
        <taxon>Actinomycetota</taxon>
        <taxon>Actinomycetes</taxon>
        <taxon>Micromonosporales</taxon>
        <taxon>Micromonosporaceae</taxon>
        <taxon>Catellatospora</taxon>
    </lineage>
</organism>